<evidence type="ECO:0000256" key="2">
    <source>
        <dbReference type="ARBA" id="ARBA00022527"/>
    </source>
</evidence>
<dbReference type="PANTHER" id="PTHR48005:SF44">
    <property type="entry name" value="MDIS1-INTERACTING RECEPTOR LIKE KINASE 2-LIKE ISOFORM X1"/>
    <property type="match status" value="1"/>
</dbReference>
<organism evidence="10 11">
    <name type="scientific">Papaver nudicaule</name>
    <name type="common">Iceland poppy</name>
    <dbReference type="NCBI Taxonomy" id="74823"/>
    <lineage>
        <taxon>Eukaryota</taxon>
        <taxon>Viridiplantae</taxon>
        <taxon>Streptophyta</taxon>
        <taxon>Embryophyta</taxon>
        <taxon>Tracheophyta</taxon>
        <taxon>Spermatophyta</taxon>
        <taxon>Magnoliopsida</taxon>
        <taxon>Ranunculales</taxon>
        <taxon>Papaveraceae</taxon>
        <taxon>Papaveroideae</taxon>
        <taxon>Papaver</taxon>
    </lineage>
</organism>
<evidence type="ECO:0000313" key="11">
    <source>
        <dbReference type="Proteomes" id="UP001177140"/>
    </source>
</evidence>
<keyword evidence="4" id="KW-0547">Nucleotide-binding</keyword>
<name>A0AA41VMD1_PAPNU</name>
<dbReference type="Pfam" id="PF07714">
    <property type="entry name" value="PK_Tyr_Ser-Thr"/>
    <property type="match status" value="1"/>
</dbReference>
<dbReference type="Proteomes" id="UP001177140">
    <property type="component" value="Unassembled WGS sequence"/>
</dbReference>
<comment type="catalytic activity">
    <reaction evidence="8">
        <text>L-seryl-[protein] + ATP = O-phospho-L-seryl-[protein] + ADP + H(+)</text>
        <dbReference type="Rhea" id="RHEA:17989"/>
        <dbReference type="Rhea" id="RHEA-COMP:9863"/>
        <dbReference type="Rhea" id="RHEA-COMP:11604"/>
        <dbReference type="ChEBI" id="CHEBI:15378"/>
        <dbReference type="ChEBI" id="CHEBI:29999"/>
        <dbReference type="ChEBI" id="CHEBI:30616"/>
        <dbReference type="ChEBI" id="CHEBI:83421"/>
        <dbReference type="ChEBI" id="CHEBI:456216"/>
        <dbReference type="EC" id="2.7.11.1"/>
    </reaction>
</comment>
<dbReference type="Gene3D" id="1.10.510.10">
    <property type="entry name" value="Transferase(Phosphotransferase) domain 1"/>
    <property type="match status" value="1"/>
</dbReference>
<proteinExistence type="predicted"/>
<keyword evidence="11" id="KW-1185">Reference proteome</keyword>
<reference evidence="10" key="1">
    <citation type="submission" date="2022-03" db="EMBL/GenBank/DDBJ databases">
        <title>A functionally conserved STORR gene fusion in Papaver species that diverged 16.8 million years ago.</title>
        <authorList>
            <person name="Catania T."/>
        </authorList>
    </citation>
    <scope>NUCLEOTIDE SEQUENCE</scope>
    <source>
        <strain evidence="10">S-191538</strain>
    </source>
</reference>
<protein>
    <recommendedName>
        <fullName evidence="1">non-specific serine/threonine protein kinase</fullName>
        <ecNumber evidence="1">2.7.11.1</ecNumber>
    </recommendedName>
</protein>
<dbReference type="AlphaFoldDB" id="A0AA41VMD1"/>
<evidence type="ECO:0000256" key="5">
    <source>
        <dbReference type="ARBA" id="ARBA00022777"/>
    </source>
</evidence>
<dbReference type="PANTHER" id="PTHR48005">
    <property type="entry name" value="LEUCINE RICH REPEAT KINASE 2"/>
    <property type="match status" value="1"/>
</dbReference>
<gene>
    <name evidence="10" type="ORF">MKW94_015116</name>
</gene>
<dbReference type="InterPro" id="IPR011009">
    <property type="entry name" value="Kinase-like_dom_sf"/>
</dbReference>
<evidence type="ECO:0000256" key="4">
    <source>
        <dbReference type="ARBA" id="ARBA00022741"/>
    </source>
</evidence>
<keyword evidence="6" id="KW-0067">ATP-binding</keyword>
<sequence length="116" mass="12736">LASTMKVTEKCDVYSFGVVALEVLFGKHPGDFLLHLQSEGHDLLLVEALDKRLTLPTGVIADDLVLTVAFALACTSISPNSRPTMQFVSRELTANTVLPIDENFHLLTLQKLMKVL</sequence>
<dbReference type="InterPro" id="IPR001245">
    <property type="entry name" value="Ser-Thr/Tyr_kinase_cat_dom"/>
</dbReference>
<dbReference type="EMBL" id="JAJJMA010252159">
    <property type="protein sequence ID" value="MCL7043937.1"/>
    <property type="molecule type" value="Genomic_DNA"/>
</dbReference>
<feature type="domain" description="Serine-threonine/tyrosine-protein kinase catalytic" evidence="9">
    <location>
        <begin position="3"/>
        <end position="92"/>
    </location>
</feature>
<evidence type="ECO:0000256" key="7">
    <source>
        <dbReference type="ARBA" id="ARBA00047899"/>
    </source>
</evidence>
<dbReference type="EC" id="2.7.11.1" evidence="1"/>
<comment type="catalytic activity">
    <reaction evidence="7">
        <text>L-threonyl-[protein] + ATP = O-phospho-L-threonyl-[protein] + ADP + H(+)</text>
        <dbReference type="Rhea" id="RHEA:46608"/>
        <dbReference type="Rhea" id="RHEA-COMP:11060"/>
        <dbReference type="Rhea" id="RHEA-COMP:11605"/>
        <dbReference type="ChEBI" id="CHEBI:15378"/>
        <dbReference type="ChEBI" id="CHEBI:30013"/>
        <dbReference type="ChEBI" id="CHEBI:30616"/>
        <dbReference type="ChEBI" id="CHEBI:61977"/>
        <dbReference type="ChEBI" id="CHEBI:456216"/>
        <dbReference type="EC" id="2.7.11.1"/>
    </reaction>
</comment>
<comment type="caution">
    <text evidence="10">The sequence shown here is derived from an EMBL/GenBank/DDBJ whole genome shotgun (WGS) entry which is preliminary data.</text>
</comment>
<evidence type="ECO:0000256" key="3">
    <source>
        <dbReference type="ARBA" id="ARBA00022679"/>
    </source>
</evidence>
<evidence type="ECO:0000313" key="10">
    <source>
        <dbReference type="EMBL" id="MCL7043937.1"/>
    </source>
</evidence>
<dbReference type="InterPro" id="IPR051420">
    <property type="entry name" value="Ser_Thr_Kinases_DiverseReg"/>
</dbReference>
<dbReference type="SUPFAM" id="SSF56112">
    <property type="entry name" value="Protein kinase-like (PK-like)"/>
    <property type="match status" value="1"/>
</dbReference>
<evidence type="ECO:0000256" key="8">
    <source>
        <dbReference type="ARBA" id="ARBA00048679"/>
    </source>
</evidence>
<dbReference type="GO" id="GO:0005524">
    <property type="term" value="F:ATP binding"/>
    <property type="evidence" value="ECO:0007669"/>
    <property type="project" value="UniProtKB-KW"/>
</dbReference>
<evidence type="ECO:0000259" key="9">
    <source>
        <dbReference type="Pfam" id="PF07714"/>
    </source>
</evidence>
<evidence type="ECO:0000256" key="1">
    <source>
        <dbReference type="ARBA" id="ARBA00012513"/>
    </source>
</evidence>
<keyword evidence="2" id="KW-0723">Serine/threonine-protein kinase</keyword>
<dbReference type="GO" id="GO:0004674">
    <property type="term" value="F:protein serine/threonine kinase activity"/>
    <property type="evidence" value="ECO:0007669"/>
    <property type="project" value="UniProtKB-KW"/>
</dbReference>
<keyword evidence="5" id="KW-0418">Kinase</keyword>
<keyword evidence="3" id="KW-0808">Transferase</keyword>
<accession>A0AA41VMD1</accession>
<evidence type="ECO:0000256" key="6">
    <source>
        <dbReference type="ARBA" id="ARBA00022840"/>
    </source>
</evidence>
<feature type="non-terminal residue" evidence="10">
    <location>
        <position position="1"/>
    </location>
</feature>